<protein>
    <submittedName>
        <fullName evidence="3">Pyridine nucleotide-disulfide oxidoreductase</fullName>
    </submittedName>
</protein>
<evidence type="ECO:0000259" key="2">
    <source>
        <dbReference type="Pfam" id="PF07992"/>
    </source>
</evidence>
<dbReference type="RefSeq" id="WP_107000137.1">
    <property type="nucleotide sequence ID" value="NZ_PYLO01000001.1"/>
</dbReference>
<evidence type="ECO:0000256" key="1">
    <source>
        <dbReference type="ARBA" id="ARBA00023002"/>
    </source>
</evidence>
<dbReference type="InterPro" id="IPR051691">
    <property type="entry name" value="Metab_Enz_Cyan_OpOx_G3PDH"/>
</dbReference>
<dbReference type="Proteomes" id="UP000241048">
    <property type="component" value="Unassembled WGS sequence"/>
</dbReference>
<keyword evidence="1" id="KW-0560">Oxidoreductase</keyword>
<dbReference type="Gene3D" id="3.50.50.60">
    <property type="entry name" value="FAD/NAD(P)-binding domain"/>
    <property type="match status" value="2"/>
</dbReference>
<dbReference type="EMBL" id="PYLO01000001">
    <property type="protein sequence ID" value="PST38979.1"/>
    <property type="molecule type" value="Genomic_DNA"/>
</dbReference>
<feature type="domain" description="FAD/NAD(P)-binding" evidence="2">
    <location>
        <begin position="4"/>
        <end position="299"/>
    </location>
</feature>
<accession>A0A2T3FUP7</accession>
<dbReference type="PANTHER" id="PTHR42949">
    <property type="entry name" value="ANAEROBIC GLYCEROL-3-PHOSPHATE DEHYDROGENASE SUBUNIT B"/>
    <property type="match status" value="1"/>
</dbReference>
<dbReference type="PANTHER" id="PTHR42949:SF3">
    <property type="entry name" value="ANAEROBIC GLYCEROL-3-PHOSPHATE DEHYDROGENASE SUBUNIT B"/>
    <property type="match status" value="1"/>
</dbReference>
<dbReference type="SUPFAM" id="SSF51905">
    <property type="entry name" value="FAD/NAD(P)-binding domain"/>
    <property type="match status" value="1"/>
</dbReference>
<dbReference type="AlphaFoldDB" id="A0A2T3FUP7"/>
<name>A0A2T3FUP7_9CLOT</name>
<sequence length="421" mass="45914">MIQHDIVIIGGGPAGLAAAAAAKKSGAEDILILERDSVLGGILNQCIHNGFGLHTFKEELTGPEYAARYEEEVKKLEIPYRLNSMVLDINKDKEITVVSRSEGLELIKAKAIILAMGCRERPRGALNIPGYRPAGIYTAGTAQRLMNIEGHMVGKEVVILGSGDIGLIMARRMTLEGAKVKVVAELMPYSGGLKRNIVQCLNDFDIPLKLSHTVVNIEGKERVKGITLAQVGLDRKPIPGTEEHYDCDTLLLSCGLIPENELTRNMGVAMSPVTSGPMVNDRLETGIEGVFACGNVLHVHDLVDYVSEEAALAGQNAAKYVKSGETKKGHSVTLKAENGVRYTVPQSIDTEAMADKLTVRFRVADVYKNRSISVYFDGERVSSRKKRVLAPGEMEQVILTKESLEKYPDLKEITICTEVDE</sequence>
<proteinExistence type="predicted"/>
<reference evidence="3 4" key="1">
    <citation type="submission" date="2018-03" db="EMBL/GenBank/DDBJ databases">
        <title>Lachnoclostridium SNUG30386 gen.nov., sp.nov., isolated from human faeces.</title>
        <authorList>
            <person name="Seo B."/>
            <person name="Jeon K."/>
            <person name="Ko G."/>
        </authorList>
    </citation>
    <scope>NUCLEOTIDE SEQUENCE [LARGE SCALE GENOMIC DNA]</scope>
    <source>
        <strain evidence="3 4">SNUG30386</strain>
    </source>
</reference>
<evidence type="ECO:0000313" key="3">
    <source>
        <dbReference type="EMBL" id="PST38979.1"/>
    </source>
</evidence>
<comment type="caution">
    <text evidence="3">The sequence shown here is derived from an EMBL/GenBank/DDBJ whole genome shotgun (WGS) entry which is preliminary data.</text>
</comment>
<dbReference type="GO" id="GO:0016491">
    <property type="term" value="F:oxidoreductase activity"/>
    <property type="evidence" value="ECO:0007669"/>
    <property type="project" value="UniProtKB-KW"/>
</dbReference>
<keyword evidence="4" id="KW-1185">Reference proteome</keyword>
<dbReference type="Pfam" id="PF07992">
    <property type="entry name" value="Pyr_redox_2"/>
    <property type="match status" value="1"/>
</dbReference>
<dbReference type="PRINTS" id="PR00368">
    <property type="entry name" value="FADPNR"/>
</dbReference>
<dbReference type="InterPro" id="IPR023753">
    <property type="entry name" value="FAD/NAD-binding_dom"/>
</dbReference>
<dbReference type="InterPro" id="IPR036188">
    <property type="entry name" value="FAD/NAD-bd_sf"/>
</dbReference>
<evidence type="ECO:0000313" key="4">
    <source>
        <dbReference type="Proteomes" id="UP000241048"/>
    </source>
</evidence>
<dbReference type="PRINTS" id="PR00469">
    <property type="entry name" value="PNDRDTASEII"/>
</dbReference>
<organism evidence="3 4">
    <name type="scientific">Clostridium fessum</name>
    <dbReference type="NCBI Taxonomy" id="2126740"/>
    <lineage>
        <taxon>Bacteria</taxon>
        <taxon>Bacillati</taxon>
        <taxon>Bacillota</taxon>
        <taxon>Clostridia</taxon>
        <taxon>Eubacteriales</taxon>
        <taxon>Clostridiaceae</taxon>
        <taxon>Clostridium</taxon>
    </lineage>
</organism>
<gene>
    <name evidence="3" type="ORF">C7U56_03405</name>
</gene>